<gene>
    <name evidence="2" type="ORF">METZ01_LOCUS229912</name>
</gene>
<dbReference type="PANTHER" id="PTHR42792">
    <property type="entry name" value="FLAGELLIN"/>
    <property type="match status" value="1"/>
</dbReference>
<dbReference type="GO" id="GO:0009288">
    <property type="term" value="C:bacterial-type flagellum"/>
    <property type="evidence" value="ECO:0007669"/>
    <property type="project" value="InterPro"/>
</dbReference>
<sequence>MSVGTQTSGIQHNSGFKNIGEIKMNGLRLRSNPTASLAYRNLSQTQFSLNNTLQRLSSGLRINTAADDSAGSAISTRMNSQITGMKQANRNAQDVNHLIQITEGGLNDISGILNRMRELAVQAATDTLNNSDRASIDLEYQALKDEVSRIANVTQYNEMNILNGTYYRNQVDVGNSTADDVTGVSIQALDEVIKGTYTLQDTLETNSNGQLVDAVVTHTSGDSNISISADGDISAGDYRLIRNNSGEIKLETTSDGGTTWTSASTDIISIDSISQGSSTVTFHATNGDVTMTFPFPYASTSDSDSDGVPDFKDDHPNIAGKVRDLPAAFSSLSSNLKLWLDASDVNAVEKDGSNSVSHWYDWSGQGNHITQSSLSNKPSYKTNQVNSKATIGFDGINDYLLRDSSTSGLLTNQATVFAVLKSETGNGVIIDQRFQHGGSEYGWQASLGRDSWSGSVVYSAGNEGRLVWKSSDYVNNNNN</sequence>
<dbReference type="Gene3D" id="1.20.1330.10">
    <property type="entry name" value="f41 fragment of flagellin, N-terminal domain"/>
    <property type="match status" value="1"/>
</dbReference>
<name>A0A382GPL8_9ZZZZ</name>
<reference evidence="2" key="1">
    <citation type="submission" date="2018-05" db="EMBL/GenBank/DDBJ databases">
        <authorList>
            <person name="Lanie J.A."/>
            <person name="Ng W.-L."/>
            <person name="Kazmierczak K.M."/>
            <person name="Andrzejewski T.M."/>
            <person name="Davidsen T.M."/>
            <person name="Wayne K.J."/>
            <person name="Tettelin H."/>
            <person name="Glass J.I."/>
            <person name="Rusch D."/>
            <person name="Podicherti R."/>
            <person name="Tsui H.-C.T."/>
            <person name="Winkler M.E."/>
        </authorList>
    </citation>
    <scope>NUCLEOTIDE SEQUENCE</scope>
</reference>
<accession>A0A382GPL8</accession>
<dbReference type="EMBL" id="UINC01056710">
    <property type="protein sequence ID" value="SVB77058.1"/>
    <property type="molecule type" value="Genomic_DNA"/>
</dbReference>
<protein>
    <recommendedName>
        <fullName evidence="1">Flagellin N-terminal domain-containing protein</fullName>
    </recommendedName>
</protein>
<feature type="non-terminal residue" evidence="2">
    <location>
        <position position="479"/>
    </location>
</feature>
<evidence type="ECO:0000313" key="2">
    <source>
        <dbReference type="EMBL" id="SVB77058.1"/>
    </source>
</evidence>
<dbReference type="SUPFAM" id="SSF64518">
    <property type="entry name" value="Phase 1 flagellin"/>
    <property type="match status" value="1"/>
</dbReference>
<dbReference type="Gene3D" id="2.170.280.10">
    <property type="entry name" value="f41 fragment of flagellin, middle domain"/>
    <property type="match status" value="1"/>
</dbReference>
<dbReference type="GO" id="GO:0005198">
    <property type="term" value="F:structural molecule activity"/>
    <property type="evidence" value="ECO:0007669"/>
    <property type="project" value="InterPro"/>
</dbReference>
<organism evidence="2">
    <name type="scientific">marine metagenome</name>
    <dbReference type="NCBI Taxonomy" id="408172"/>
    <lineage>
        <taxon>unclassified sequences</taxon>
        <taxon>metagenomes</taxon>
        <taxon>ecological metagenomes</taxon>
    </lineage>
</organism>
<dbReference type="PRINTS" id="PR00207">
    <property type="entry name" value="FLAGELLIN"/>
</dbReference>
<proteinExistence type="predicted"/>
<dbReference type="PANTHER" id="PTHR42792:SF2">
    <property type="entry name" value="FLAGELLIN"/>
    <property type="match status" value="1"/>
</dbReference>
<dbReference type="Gene3D" id="2.30.220.10">
    <property type="entry name" value="f41 fragment of flagellin, C-terminal domain"/>
    <property type="match status" value="1"/>
</dbReference>
<evidence type="ECO:0000259" key="1">
    <source>
        <dbReference type="Pfam" id="PF00669"/>
    </source>
</evidence>
<dbReference type="InterPro" id="IPR001029">
    <property type="entry name" value="Flagellin_N"/>
</dbReference>
<feature type="domain" description="Flagellin N-terminal" evidence="1">
    <location>
        <begin position="33"/>
        <end position="165"/>
    </location>
</feature>
<dbReference type="AlphaFoldDB" id="A0A382GPL8"/>
<dbReference type="Pfam" id="PF00669">
    <property type="entry name" value="Flagellin_N"/>
    <property type="match status" value="1"/>
</dbReference>
<dbReference type="InterPro" id="IPR001492">
    <property type="entry name" value="Flagellin"/>
</dbReference>